<dbReference type="KEGG" id="lje:BUE77_06985"/>
<keyword evidence="4" id="KW-1185">Reference proteome</keyword>
<dbReference type="InterPro" id="IPR019642">
    <property type="entry name" value="DUF2507"/>
</dbReference>
<evidence type="ECO:0000313" key="3">
    <source>
        <dbReference type="Proteomes" id="UP000327236"/>
    </source>
</evidence>
<dbReference type="InterPro" id="IPR024096">
    <property type="entry name" value="NO_sig/Golgi_transp_ligand-bd"/>
</dbReference>
<dbReference type="GeneID" id="31743459"/>
<accession>A0A5N1III4</accession>
<dbReference type="RefSeq" id="WP_006585702.1">
    <property type="nucleotide sequence ID" value="NZ_CATOUV010000001.1"/>
</dbReference>
<reference evidence="1 3" key="1">
    <citation type="submission" date="2019-09" db="EMBL/GenBank/DDBJ databases">
        <title>Draft genome sequence assemblies of isolates from the urinary tract.</title>
        <authorList>
            <person name="Mores C.R."/>
            <person name="Putonti C."/>
            <person name="Wolfe A.J."/>
        </authorList>
    </citation>
    <scope>NUCLEOTIDE SEQUENCE [LARGE SCALE GENOMIC DNA]</scope>
    <source>
        <strain evidence="1 3">UMB246</strain>
    </source>
</reference>
<gene>
    <name evidence="2" type="ORF">AAC431_04075</name>
    <name evidence="1" type="ORF">F6H94_03370</name>
</gene>
<dbReference type="EMBL" id="JBBVUL010000006">
    <property type="protein sequence ID" value="MEL0565102.1"/>
    <property type="molecule type" value="Genomic_DNA"/>
</dbReference>
<reference evidence="2 4" key="2">
    <citation type="submission" date="2024-04" db="EMBL/GenBank/DDBJ databases">
        <title>Three lactobacilli isolated from voided urine samples from females with type 2 diabetes.</title>
        <authorList>
            <person name="Kula A."/>
            <person name="Stegman N."/>
            <person name="Putonti C."/>
        </authorList>
    </citation>
    <scope>NUCLEOTIDE SEQUENCE [LARGE SCALE GENOMIC DNA]</scope>
    <source>
        <strain evidence="2 4">1855</strain>
    </source>
</reference>
<dbReference type="SUPFAM" id="SSF111126">
    <property type="entry name" value="Ligand-binding domain in the NO signalling and Golgi transport"/>
    <property type="match status" value="1"/>
</dbReference>
<sequence>MQENNEHSYFINQLYRDFLLPTILGEDTKEILYWAGKKIANKYALSDTESLIDFFQMAQFGDLKLITEKRVGATFELSGQVVEDRLNSDNKDFELEAGIISACLASANQRDCESSVVINDKENKVQIIAQY</sequence>
<proteinExistence type="predicted"/>
<protein>
    <submittedName>
        <fullName evidence="1">DUF2507 domain-containing protein</fullName>
    </submittedName>
    <submittedName>
        <fullName evidence="2">YslB family protein</fullName>
    </submittedName>
</protein>
<dbReference type="Proteomes" id="UP000327236">
    <property type="component" value="Unassembled WGS sequence"/>
</dbReference>
<organism evidence="1 3">
    <name type="scientific">Lactobacillus jensenii</name>
    <dbReference type="NCBI Taxonomy" id="109790"/>
    <lineage>
        <taxon>Bacteria</taxon>
        <taxon>Bacillati</taxon>
        <taxon>Bacillota</taxon>
        <taxon>Bacilli</taxon>
        <taxon>Lactobacillales</taxon>
        <taxon>Lactobacillaceae</taxon>
        <taxon>Lactobacillus</taxon>
    </lineage>
</organism>
<dbReference type="OrthoDB" id="2965348at2"/>
<dbReference type="Proteomes" id="UP001385848">
    <property type="component" value="Unassembled WGS sequence"/>
</dbReference>
<dbReference type="EMBL" id="VYWW01000010">
    <property type="protein sequence ID" value="KAA9323250.1"/>
    <property type="molecule type" value="Genomic_DNA"/>
</dbReference>
<evidence type="ECO:0000313" key="2">
    <source>
        <dbReference type="EMBL" id="MEL0565102.1"/>
    </source>
</evidence>
<evidence type="ECO:0000313" key="4">
    <source>
        <dbReference type="Proteomes" id="UP001385848"/>
    </source>
</evidence>
<evidence type="ECO:0000313" key="1">
    <source>
        <dbReference type="EMBL" id="KAA9323250.1"/>
    </source>
</evidence>
<dbReference type="Pfam" id="PF10702">
    <property type="entry name" value="DUF2507"/>
    <property type="match status" value="1"/>
</dbReference>
<name>A0A5N1III4_LACJE</name>
<dbReference type="AlphaFoldDB" id="A0A5N1III4"/>
<comment type="caution">
    <text evidence="1">The sequence shown here is derived from an EMBL/GenBank/DDBJ whole genome shotgun (WGS) entry which is preliminary data.</text>
</comment>
<dbReference type="Gene3D" id="3.30.1380.20">
    <property type="entry name" value="Trafficking protein particle complex subunit 3"/>
    <property type="match status" value="1"/>
</dbReference>